<dbReference type="EMBL" id="CP049109">
    <property type="protein sequence ID" value="QIG79661.1"/>
    <property type="molecule type" value="Genomic_DNA"/>
</dbReference>
<feature type="domain" description="RNA polymerase sigma-70 region 4" evidence="2">
    <location>
        <begin position="221"/>
        <end position="261"/>
    </location>
</feature>
<dbReference type="KEGG" id="spzr:G5C33_07560"/>
<dbReference type="GO" id="GO:0003700">
    <property type="term" value="F:DNA-binding transcription factor activity"/>
    <property type="evidence" value="ECO:0007669"/>
    <property type="project" value="InterPro"/>
</dbReference>
<dbReference type="Gene3D" id="1.10.10.10">
    <property type="entry name" value="Winged helix-like DNA-binding domain superfamily/Winged helix DNA-binding domain"/>
    <property type="match status" value="1"/>
</dbReference>
<feature type="region of interest" description="Disordered" evidence="1">
    <location>
        <begin position="183"/>
        <end position="206"/>
    </location>
</feature>
<dbReference type="SUPFAM" id="SSF88946">
    <property type="entry name" value="Sigma2 domain of RNA polymerase sigma factors"/>
    <property type="match status" value="1"/>
</dbReference>
<dbReference type="InterPro" id="IPR007630">
    <property type="entry name" value="RNA_pol_sigma70_r4"/>
</dbReference>
<reference evidence="3 4" key="1">
    <citation type="submission" date="2020-02" db="EMBL/GenBank/DDBJ databases">
        <authorList>
            <person name="Zheng R.K."/>
            <person name="Sun C.M."/>
        </authorList>
    </citation>
    <scope>NUCLEOTIDE SEQUENCE [LARGE SCALE GENOMIC DNA]</scope>
    <source>
        <strain evidence="4">zrk23</strain>
    </source>
</reference>
<evidence type="ECO:0000313" key="3">
    <source>
        <dbReference type="EMBL" id="QIG79661.1"/>
    </source>
</evidence>
<organism evidence="3 4">
    <name type="scientific">Stakelama tenebrarum</name>
    <dbReference type="NCBI Taxonomy" id="2711215"/>
    <lineage>
        <taxon>Bacteria</taxon>
        <taxon>Pseudomonadati</taxon>
        <taxon>Pseudomonadota</taxon>
        <taxon>Alphaproteobacteria</taxon>
        <taxon>Sphingomonadales</taxon>
        <taxon>Sphingomonadaceae</taxon>
        <taxon>Stakelama</taxon>
    </lineage>
</organism>
<dbReference type="GO" id="GO:0006352">
    <property type="term" value="P:DNA-templated transcription initiation"/>
    <property type="evidence" value="ECO:0007669"/>
    <property type="project" value="InterPro"/>
</dbReference>
<dbReference type="Pfam" id="PF04545">
    <property type="entry name" value="Sigma70_r4"/>
    <property type="match status" value="1"/>
</dbReference>
<evidence type="ECO:0000256" key="1">
    <source>
        <dbReference type="SAM" id="MobiDB-lite"/>
    </source>
</evidence>
<dbReference type="SUPFAM" id="SSF88659">
    <property type="entry name" value="Sigma3 and sigma4 domains of RNA polymerase sigma factors"/>
    <property type="match status" value="1"/>
</dbReference>
<dbReference type="PRINTS" id="PR00046">
    <property type="entry name" value="SIGMA70FCT"/>
</dbReference>
<dbReference type="InterPro" id="IPR000943">
    <property type="entry name" value="RNA_pol_sigma70"/>
</dbReference>
<dbReference type="AlphaFoldDB" id="A0A6G6Y490"/>
<protein>
    <submittedName>
        <fullName evidence="3">Sigma-70 family RNA polymerase sigma factor</fullName>
    </submittedName>
</protein>
<dbReference type="Proteomes" id="UP000501568">
    <property type="component" value="Chromosome"/>
</dbReference>
<dbReference type="InterPro" id="IPR036388">
    <property type="entry name" value="WH-like_DNA-bd_sf"/>
</dbReference>
<gene>
    <name evidence="3" type="ORF">G5C33_07560</name>
</gene>
<proteinExistence type="predicted"/>
<name>A0A6G6Y490_9SPHN</name>
<dbReference type="InterPro" id="IPR013324">
    <property type="entry name" value="RNA_pol_sigma_r3/r4-like"/>
</dbReference>
<evidence type="ECO:0000313" key="4">
    <source>
        <dbReference type="Proteomes" id="UP000501568"/>
    </source>
</evidence>
<accession>A0A6G6Y490</accession>
<dbReference type="InterPro" id="IPR013325">
    <property type="entry name" value="RNA_pol_sigma_r2"/>
</dbReference>
<keyword evidence="4" id="KW-1185">Reference proteome</keyword>
<dbReference type="RefSeq" id="WP_165326661.1">
    <property type="nucleotide sequence ID" value="NZ_CP049109.1"/>
</dbReference>
<evidence type="ECO:0000259" key="2">
    <source>
        <dbReference type="Pfam" id="PF04545"/>
    </source>
</evidence>
<dbReference type="Gene3D" id="1.10.1740.10">
    <property type="match status" value="1"/>
</dbReference>
<sequence length="349" mass="38829">MSKVTIALEAAVASVLENMPKDGEQTRRQRANVDRAYADILKLIAPRIRHFIRQYGLTAHWEDAEQCCAIAVHRAIQAYDPSKAQFTTFINWQLRGELQSLRFRLMTDQRPSAKKVEATTVSLNALATSADGEEMSPETLIEDEFAEERTEAGASDFLADNAIDALVDAYVDHLRKVGMEQLRRRPRPKRRERVQNDGPRLRLATHGIDPEELEKLEAKLERDREIVARRVFEAATLDDLANDTGVTKERVRQITKRATKAMAELAATDPRFAVMAEYKTAAPARPKPRRAAEKQSAAPLLPNADNAHNRLTRVVAIDPAALPAEAAMHAGLEAGFSELFAAPAAATRH</sequence>